<dbReference type="AlphaFoldDB" id="A0AAP0HAU1"/>
<dbReference type="InterPro" id="IPR043502">
    <property type="entry name" value="DNA/RNA_pol_sf"/>
</dbReference>
<dbReference type="PANTHER" id="PTHR33568">
    <property type="entry name" value="DNA POLYMERASE"/>
    <property type="match status" value="1"/>
</dbReference>
<dbReference type="SUPFAM" id="SSF56672">
    <property type="entry name" value="DNA/RNA polymerases"/>
    <property type="match status" value="1"/>
</dbReference>
<proteinExistence type="predicted"/>
<dbReference type="Gene3D" id="3.90.1600.10">
    <property type="entry name" value="Palm domain of DNA polymerase"/>
    <property type="match status" value="1"/>
</dbReference>
<organism evidence="1 2">
    <name type="scientific">Stephania japonica</name>
    <dbReference type="NCBI Taxonomy" id="461633"/>
    <lineage>
        <taxon>Eukaryota</taxon>
        <taxon>Viridiplantae</taxon>
        <taxon>Streptophyta</taxon>
        <taxon>Embryophyta</taxon>
        <taxon>Tracheophyta</taxon>
        <taxon>Spermatophyta</taxon>
        <taxon>Magnoliopsida</taxon>
        <taxon>Ranunculales</taxon>
        <taxon>Menispermaceae</taxon>
        <taxon>Menispermoideae</taxon>
        <taxon>Cissampelideae</taxon>
        <taxon>Stephania</taxon>
    </lineage>
</organism>
<dbReference type="Proteomes" id="UP001417504">
    <property type="component" value="Unassembled WGS sequence"/>
</dbReference>
<name>A0AAP0HAU1_9MAGN</name>
<evidence type="ECO:0000313" key="1">
    <source>
        <dbReference type="EMBL" id="KAK9081418.1"/>
    </source>
</evidence>
<protein>
    <recommendedName>
        <fullName evidence="3">DNA-directed DNA polymerase</fullName>
    </recommendedName>
</protein>
<evidence type="ECO:0000313" key="2">
    <source>
        <dbReference type="Proteomes" id="UP001417504"/>
    </source>
</evidence>
<keyword evidence="2" id="KW-1185">Reference proteome</keyword>
<accession>A0AAP0HAU1</accession>
<dbReference type="EMBL" id="JBBNAE010000016">
    <property type="protein sequence ID" value="KAK9081418.1"/>
    <property type="molecule type" value="Genomic_DNA"/>
</dbReference>
<dbReference type="InterPro" id="IPR023211">
    <property type="entry name" value="DNA_pol_palm_dom_sf"/>
</dbReference>
<gene>
    <name evidence="1" type="ORF">Sjap_026610</name>
</gene>
<evidence type="ECO:0008006" key="3">
    <source>
        <dbReference type="Google" id="ProtNLM"/>
    </source>
</evidence>
<dbReference type="PANTHER" id="PTHR33568:SF3">
    <property type="entry name" value="DNA-DIRECTED DNA POLYMERASE"/>
    <property type="match status" value="1"/>
</dbReference>
<sequence>MTEICNQKEYEEFMKKDYFQSAEKLNDHYYIVNYITNSSFEDDVSWIAPKMSAIQLAAAITACARIHMYPHISRPDCYYTDTDSIVLGSPLSDDFISSYELDYFVGFEDSHHKVAVLSCPRAVTKASSLSSSGIDSLLSRIYKVPRKADPRRLELNLKYARSDRKVKSTFP</sequence>
<reference evidence="1 2" key="1">
    <citation type="submission" date="2024-01" db="EMBL/GenBank/DDBJ databases">
        <title>Genome assemblies of Stephania.</title>
        <authorList>
            <person name="Yang L."/>
        </authorList>
    </citation>
    <scope>NUCLEOTIDE SEQUENCE [LARGE SCALE GENOMIC DNA]</scope>
    <source>
        <strain evidence="1">QJT</strain>
        <tissue evidence="1">Leaf</tissue>
    </source>
</reference>
<comment type="caution">
    <text evidence="1">The sequence shown here is derived from an EMBL/GenBank/DDBJ whole genome shotgun (WGS) entry which is preliminary data.</text>
</comment>